<proteinExistence type="predicted"/>
<keyword evidence="1" id="KW-0472">Membrane</keyword>
<dbReference type="Proteomes" id="UP000092555">
    <property type="component" value="Unassembled WGS sequence"/>
</dbReference>
<dbReference type="Pfam" id="PF13430">
    <property type="entry name" value="DUF4112"/>
    <property type="match status" value="1"/>
</dbReference>
<evidence type="ECO:0000313" key="3">
    <source>
        <dbReference type="Proteomes" id="UP000092555"/>
    </source>
</evidence>
<dbReference type="RefSeq" id="XP_018709421.1">
    <property type="nucleotide sequence ID" value="XM_018855226.1"/>
</dbReference>
<comment type="caution">
    <text evidence="2">The sequence shown here is derived from an EMBL/GenBank/DDBJ whole genome shotgun (WGS) entry which is preliminary data.</text>
</comment>
<evidence type="ECO:0000256" key="1">
    <source>
        <dbReference type="SAM" id="Phobius"/>
    </source>
</evidence>
<dbReference type="GeneID" id="30028202"/>
<sequence length="250" mass="28059">MSSLAIKWLTNRFLKDNQFTKFGVEDPYYEHIIVGHDRRGKPKHKKIKRAIPDGISENDAKVLLSVKKQAFRYDMWFTFFGLRFGISNVVGLIPIVGAVVTNFWSLSLFWKARALEDGLPLDIQLIFLFNILVDFLLSLIPIVGDIIEVGYKANLRNFLVLEKHLIRVGQKNMGLISEDDVRPGFLNDKVQPYVEESIVPGAARAGEHIKKFVQNNFKNSASSESSVTSAATTQSSDATAIGTLETNIDD</sequence>
<reference evidence="2 3" key="1">
    <citation type="submission" date="2016-05" db="EMBL/GenBank/DDBJ databases">
        <title>Comparative genomics of biotechnologically important yeasts.</title>
        <authorList>
            <consortium name="DOE Joint Genome Institute"/>
            <person name="Riley R."/>
            <person name="Haridas S."/>
            <person name="Wolfe K.H."/>
            <person name="Lopes M.R."/>
            <person name="Hittinger C.T."/>
            <person name="Goker M."/>
            <person name="Salamov A."/>
            <person name="Wisecaver J."/>
            <person name="Long T.M."/>
            <person name="Aerts A.L."/>
            <person name="Barry K."/>
            <person name="Choi C."/>
            <person name="Clum A."/>
            <person name="Coughlan A.Y."/>
            <person name="Deshpande S."/>
            <person name="Douglass A.P."/>
            <person name="Hanson S.J."/>
            <person name="Klenk H.-P."/>
            <person name="LaButti K."/>
            <person name="Lapidus A."/>
            <person name="Lindquist E."/>
            <person name="Lipzen A."/>
            <person name="Meier-kolthoff J.P."/>
            <person name="Ohm R.A."/>
            <person name="Otillar R.P."/>
            <person name="Pangilinan J."/>
            <person name="Peng Y."/>
            <person name="Rokas A."/>
            <person name="Rosa C.A."/>
            <person name="Scheuner C."/>
            <person name="Sibirny A.A."/>
            <person name="Slot J.C."/>
            <person name="Stielow J.B."/>
            <person name="Sun H."/>
            <person name="Kurtzman C.P."/>
            <person name="Blackwell M."/>
            <person name="Grigoriev I.V."/>
            <person name="Jeffries T.W."/>
        </authorList>
    </citation>
    <scope>NUCLEOTIDE SEQUENCE [LARGE SCALE GENOMIC DNA]</scope>
    <source>
        <strain evidence="2 3">NRRL YB-4993</strain>
    </source>
</reference>
<dbReference type="AlphaFoldDB" id="A0A1A0H1W9"/>
<name>A0A1A0H1W9_9ASCO</name>
<dbReference type="OrthoDB" id="2103474at2759"/>
<dbReference type="InterPro" id="IPR025187">
    <property type="entry name" value="DUF4112"/>
</dbReference>
<organism evidence="2 3">
    <name type="scientific">Metschnikowia bicuspidata var. bicuspidata NRRL YB-4993</name>
    <dbReference type="NCBI Taxonomy" id="869754"/>
    <lineage>
        <taxon>Eukaryota</taxon>
        <taxon>Fungi</taxon>
        <taxon>Dikarya</taxon>
        <taxon>Ascomycota</taxon>
        <taxon>Saccharomycotina</taxon>
        <taxon>Pichiomycetes</taxon>
        <taxon>Metschnikowiaceae</taxon>
        <taxon>Metschnikowia</taxon>
    </lineage>
</organism>
<protein>
    <submittedName>
        <fullName evidence="2">Uncharacterized protein</fullName>
    </submittedName>
</protein>
<accession>A0A1A0H1W9</accession>
<dbReference type="PANTHER" id="PTHR35519:SF2">
    <property type="entry name" value="PH DOMAIN PROTEIN"/>
    <property type="match status" value="1"/>
</dbReference>
<keyword evidence="3" id="KW-1185">Reference proteome</keyword>
<feature type="transmembrane region" description="Helical" evidence="1">
    <location>
        <begin position="125"/>
        <end position="147"/>
    </location>
</feature>
<feature type="non-terminal residue" evidence="2">
    <location>
        <position position="250"/>
    </location>
</feature>
<keyword evidence="1" id="KW-0812">Transmembrane</keyword>
<evidence type="ECO:0000313" key="2">
    <source>
        <dbReference type="EMBL" id="OBA18026.1"/>
    </source>
</evidence>
<dbReference type="STRING" id="869754.A0A1A0H1W9"/>
<feature type="transmembrane region" description="Helical" evidence="1">
    <location>
        <begin position="76"/>
        <end position="105"/>
    </location>
</feature>
<dbReference type="PANTHER" id="PTHR35519">
    <property type="entry name" value="MEMBRANE PROTEINS"/>
    <property type="match status" value="1"/>
</dbReference>
<gene>
    <name evidence="2" type="ORF">METBIDRAFT_22941</name>
</gene>
<dbReference type="EMBL" id="LXTC01000009">
    <property type="protein sequence ID" value="OBA18026.1"/>
    <property type="molecule type" value="Genomic_DNA"/>
</dbReference>
<keyword evidence="1" id="KW-1133">Transmembrane helix</keyword>